<proteinExistence type="predicted"/>
<name>A0A8J2R0P4_9NEOP</name>
<protein>
    <submittedName>
        <fullName evidence="1">(African queen) hypothetical protein</fullName>
    </submittedName>
</protein>
<reference evidence="1" key="1">
    <citation type="submission" date="2021-09" db="EMBL/GenBank/DDBJ databases">
        <authorList>
            <person name="Martin H S."/>
        </authorList>
    </citation>
    <scope>NUCLEOTIDE SEQUENCE</scope>
</reference>
<dbReference type="Proteomes" id="UP000789524">
    <property type="component" value="Unassembled WGS sequence"/>
</dbReference>
<dbReference type="EMBL" id="CAKASE010000078">
    <property type="protein sequence ID" value="CAG9579138.1"/>
    <property type="molecule type" value="Genomic_DNA"/>
</dbReference>
<evidence type="ECO:0000313" key="2">
    <source>
        <dbReference type="Proteomes" id="UP000789524"/>
    </source>
</evidence>
<dbReference type="AlphaFoldDB" id="A0A8J2R0P4"/>
<comment type="caution">
    <text evidence="1">The sequence shown here is derived from an EMBL/GenBank/DDBJ whole genome shotgun (WGS) entry which is preliminary data.</text>
</comment>
<organism evidence="1 2">
    <name type="scientific">Danaus chrysippus</name>
    <name type="common">African queen</name>
    <dbReference type="NCBI Taxonomy" id="151541"/>
    <lineage>
        <taxon>Eukaryota</taxon>
        <taxon>Metazoa</taxon>
        <taxon>Ecdysozoa</taxon>
        <taxon>Arthropoda</taxon>
        <taxon>Hexapoda</taxon>
        <taxon>Insecta</taxon>
        <taxon>Pterygota</taxon>
        <taxon>Neoptera</taxon>
        <taxon>Endopterygota</taxon>
        <taxon>Lepidoptera</taxon>
        <taxon>Glossata</taxon>
        <taxon>Ditrysia</taxon>
        <taxon>Papilionoidea</taxon>
        <taxon>Nymphalidae</taxon>
        <taxon>Danainae</taxon>
        <taxon>Danaini</taxon>
        <taxon>Danaina</taxon>
        <taxon>Danaus</taxon>
        <taxon>Anosia</taxon>
    </lineage>
</organism>
<evidence type="ECO:0000313" key="1">
    <source>
        <dbReference type="EMBL" id="CAG9579138.1"/>
    </source>
</evidence>
<accession>A0A8J2R0P4</accession>
<gene>
    <name evidence="1" type="ORF">DCHRY22_LOCUS13115</name>
</gene>
<sequence>MSLAGSPLRSPATIWLGAINLEESSANYSKAPLGRRNPDAPGSARSSSERMFYVYIYTSQLGEVWYLCVDTWCHGSVADSYRESSVD</sequence>
<keyword evidence="2" id="KW-1185">Reference proteome</keyword>